<dbReference type="AlphaFoldDB" id="A0A0R2I237"/>
<dbReference type="PANTHER" id="PTHR30041:SF7">
    <property type="entry name" value="GLOBAL TRANSCRIPTIONAL REGULATOR SPX"/>
    <property type="match status" value="1"/>
</dbReference>
<dbReference type="PROSITE" id="PS51353">
    <property type="entry name" value="ARSC"/>
    <property type="match status" value="1"/>
</dbReference>
<keyword evidence="2" id="KW-0676">Redox-active center</keyword>
<evidence type="ECO:0000313" key="5">
    <source>
        <dbReference type="Proteomes" id="UP000050934"/>
    </source>
</evidence>
<dbReference type="InterPro" id="IPR006504">
    <property type="entry name" value="Tscrpt_reg_Spx/MgsR"/>
</dbReference>
<name>A0A0R2I237_9LACO</name>
<dbReference type="EMBL" id="JQBW01000005">
    <property type="protein sequence ID" value="KRN59311.1"/>
    <property type="molecule type" value="Genomic_DNA"/>
</dbReference>
<dbReference type="SUPFAM" id="SSF52833">
    <property type="entry name" value="Thioredoxin-like"/>
    <property type="match status" value="1"/>
</dbReference>
<dbReference type="Pfam" id="PF03960">
    <property type="entry name" value="ArsC"/>
    <property type="match status" value="1"/>
</dbReference>
<organism evidence="4 5">
    <name type="scientific">Limosilactobacillus secaliphilus</name>
    <dbReference type="NCBI Taxonomy" id="396268"/>
    <lineage>
        <taxon>Bacteria</taxon>
        <taxon>Bacillati</taxon>
        <taxon>Bacillota</taxon>
        <taxon>Bacilli</taxon>
        <taxon>Lactobacillales</taxon>
        <taxon>Lactobacillaceae</taxon>
        <taxon>Limosilactobacillus</taxon>
    </lineage>
</organism>
<dbReference type="Gene3D" id="3.40.30.10">
    <property type="entry name" value="Glutaredoxin"/>
    <property type="match status" value="1"/>
</dbReference>
<dbReference type="Proteomes" id="UP000050934">
    <property type="component" value="Unassembled WGS sequence"/>
</dbReference>
<comment type="caution">
    <text evidence="4">The sequence shown here is derived from an EMBL/GenBank/DDBJ whole genome shotgun (WGS) entry which is preliminary data.</text>
</comment>
<evidence type="ECO:0000256" key="3">
    <source>
        <dbReference type="PROSITE-ProRule" id="PRU01282"/>
    </source>
</evidence>
<dbReference type="STRING" id="396268.IV45_GL001460"/>
<dbReference type="RefSeq" id="WP_057740097.1">
    <property type="nucleotide sequence ID" value="NZ_JQBW01000005.1"/>
</dbReference>
<dbReference type="NCBIfam" id="NF002459">
    <property type="entry name" value="PRK01655.1"/>
    <property type="match status" value="1"/>
</dbReference>
<keyword evidence="5" id="KW-1185">Reference proteome</keyword>
<dbReference type="PANTHER" id="PTHR30041">
    <property type="entry name" value="ARSENATE REDUCTASE"/>
    <property type="match status" value="1"/>
</dbReference>
<gene>
    <name evidence="4" type="ORF">IV45_GL001460</name>
</gene>
<sequence>MITIFMTARSSSSRKAKAWLKEQNLSFVERDLYAEPLTYQEFKQILRLTEHGTADIIATRSCAFKKFKSRLNGNLSLRELFELVNHDPSLLRQPLITDGRLLQIGFNDVDIRQFIPRKVRRLELSRAQLGLRIA</sequence>
<dbReference type="OrthoDB" id="9794155at2"/>
<dbReference type="InterPro" id="IPR036249">
    <property type="entry name" value="Thioredoxin-like_sf"/>
</dbReference>
<evidence type="ECO:0000313" key="4">
    <source>
        <dbReference type="EMBL" id="KRN59311.1"/>
    </source>
</evidence>
<comment type="similarity">
    <text evidence="3">Belongs to the ArsC family.</text>
</comment>
<accession>A0A0R2I237</accession>
<keyword evidence="1" id="KW-1015">Disulfide bond</keyword>
<proteinExistence type="inferred from homology"/>
<protein>
    <submittedName>
        <fullName evidence="4">Uncharacterized protein</fullName>
    </submittedName>
</protein>
<evidence type="ECO:0000256" key="2">
    <source>
        <dbReference type="ARBA" id="ARBA00023284"/>
    </source>
</evidence>
<dbReference type="NCBIfam" id="TIGR01617">
    <property type="entry name" value="arsC_related"/>
    <property type="match status" value="1"/>
</dbReference>
<dbReference type="PATRIC" id="fig|396268.3.peg.1481"/>
<dbReference type="InterPro" id="IPR006660">
    <property type="entry name" value="Arsenate_reductase-like"/>
</dbReference>
<dbReference type="CDD" id="cd03032">
    <property type="entry name" value="ArsC_Spx"/>
    <property type="match status" value="1"/>
</dbReference>
<evidence type="ECO:0000256" key="1">
    <source>
        <dbReference type="ARBA" id="ARBA00023157"/>
    </source>
</evidence>
<reference evidence="4 5" key="1">
    <citation type="journal article" date="2015" name="Genome Announc.">
        <title>Expanding the biotechnology potential of lactobacilli through comparative genomics of 213 strains and associated genera.</title>
        <authorList>
            <person name="Sun Z."/>
            <person name="Harris H.M."/>
            <person name="McCann A."/>
            <person name="Guo C."/>
            <person name="Argimon S."/>
            <person name="Zhang W."/>
            <person name="Yang X."/>
            <person name="Jeffery I.B."/>
            <person name="Cooney J.C."/>
            <person name="Kagawa T.F."/>
            <person name="Liu W."/>
            <person name="Song Y."/>
            <person name="Salvetti E."/>
            <person name="Wrobel A."/>
            <person name="Rasinkangas P."/>
            <person name="Parkhill J."/>
            <person name="Rea M.C."/>
            <person name="O'Sullivan O."/>
            <person name="Ritari J."/>
            <person name="Douillard F.P."/>
            <person name="Paul Ross R."/>
            <person name="Yang R."/>
            <person name="Briner A.E."/>
            <person name="Felis G.E."/>
            <person name="de Vos W.M."/>
            <person name="Barrangou R."/>
            <person name="Klaenhammer T.R."/>
            <person name="Caufield P.W."/>
            <person name="Cui Y."/>
            <person name="Zhang H."/>
            <person name="O'Toole P.W."/>
        </authorList>
    </citation>
    <scope>NUCLEOTIDE SEQUENCE [LARGE SCALE GENOMIC DNA]</scope>
    <source>
        <strain evidence="4 5">DSM 17896</strain>
    </source>
</reference>